<comment type="caution">
    <text evidence="2">The sequence shown here is derived from an EMBL/GenBank/DDBJ whole genome shotgun (WGS) entry which is preliminary data.</text>
</comment>
<dbReference type="InterPro" id="IPR056090">
    <property type="entry name" value="DUF7673"/>
</dbReference>
<feature type="domain" description="DUF7673" evidence="1">
    <location>
        <begin position="11"/>
        <end position="88"/>
    </location>
</feature>
<proteinExistence type="predicted"/>
<dbReference type="EMBL" id="MUZR01000024">
    <property type="protein sequence ID" value="OOC10085.1"/>
    <property type="molecule type" value="Genomic_DNA"/>
</dbReference>
<reference evidence="2 3" key="1">
    <citation type="submission" date="2017-02" db="EMBL/GenBank/DDBJ databases">
        <title>Genomic diversity within the haloalkaliphilic genus Thioalkalivibrio.</title>
        <authorList>
            <person name="Ahn A.-C."/>
            <person name="Meier-Kolthoff J."/>
            <person name="Overmars L."/>
            <person name="Richter M."/>
            <person name="Woyke T."/>
            <person name="Sorokin D.Y."/>
            <person name="Muyzer G."/>
        </authorList>
    </citation>
    <scope>NUCLEOTIDE SEQUENCE [LARGE SCALE GENOMIC DNA]</scope>
    <source>
        <strain evidence="2 3">HL17</strain>
    </source>
</reference>
<protein>
    <recommendedName>
        <fullName evidence="1">DUF7673 domain-containing protein</fullName>
    </recommendedName>
</protein>
<dbReference type="RefSeq" id="WP_077244290.1">
    <property type="nucleotide sequence ID" value="NZ_MUZR01000024.1"/>
</dbReference>
<gene>
    <name evidence="2" type="ORF">B1A74_07850</name>
</gene>
<keyword evidence="3" id="KW-1185">Reference proteome</keyword>
<evidence type="ECO:0000313" key="2">
    <source>
        <dbReference type="EMBL" id="OOC10085.1"/>
    </source>
</evidence>
<name>A0A1V2ZYD4_9GAMM</name>
<accession>A0A1V2ZYD4</accession>
<dbReference type="AlphaFoldDB" id="A0A1V2ZYD4"/>
<dbReference type="Pfam" id="PF24720">
    <property type="entry name" value="DUF7673"/>
    <property type="match status" value="1"/>
</dbReference>
<dbReference type="STRING" id="252474.B1A74_07850"/>
<dbReference type="Proteomes" id="UP000189177">
    <property type="component" value="Unassembled WGS sequence"/>
</dbReference>
<organism evidence="2 3">
    <name type="scientific">Thioalkalivibrio halophilus</name>
    <dbReference type="NCBI Taxonomy" id="252474"/>
    <lineage>
        <taxon>Bacteria</taxon>
        <taxon>Pseudomonadati</taxon>
        <taxon>Pseudomonadota</taxon>
        <taxon>Gammaproteobacteria</taxon>
        <taxon>Chromatiales</taxon>
        <taxon>Ectothiorhodospiraceae</taxon>
        <taxon>Thioalkalivibrio</taxon>
    </lineage>
</organism>
<evidence type="ECO:0000313" key="3">
    <source>
        <dbReference type="Proteomes" id="UP000189177"/>
    </source>
</evidence>
<evidence type="ECO:0000259" key="1">
    <source>
        <dbReference type="Pfam" id="PF24720"/>
    </source>
</evidence>
<dbReference type="OrthoDB" id="6717082at2"/>
<sequence length="101" mass="11288">MPRIATVDADQALDRLLDVALNHSGQARSVRRVLLACYNAPEWPLDLSDLRGLDPDLQASALTAIGLFMEGSDLYKHRPEAPWQAIWDLACQETEDGDRTR</sequence>